<dbReference type="CDD" id="cd05018">
    <property type="entry name" value="CoxG"/>
    <property type="match status" value="1"/>
</dbReference>
<protein>
    <submittedName>
        <fullName evidence="2">Carbon monoxide dehydrogenase</fullName>
    </submittedName>
</protein>
<dbReference type="PANTHER" id="PTHR38588:SF1">
    <property type="entry name" value="BLL0334 PROTEIN"/>
    <property type="match status" value="1"/>
</dbReference>
<sequence length="182" mass="19111">MDMNGEQRIPTGQQAVWEALNDLEVLKACIPGCDSIEKVSDTEHHVTLTAAVGPVKAKFKGRMHLDDLKPPHSYRIGFEGQGGVAGFAKGEAQVALKPDGADTLMNYTVHAQVGGKLAQVGSRLIDAAAKKLADEFFNAFNARVAPAAAEAAAAPKPAAGVPIWVWIAAAIAAIVALLFAMR</sequence>
<dbReference type="Gene3D" id="3.30.530.20">
    <property type="match status" value="1"/>
</dbReference>
<dbReference type="AlphaFoldDB" id="A0A809QZY7"/>
<dbReference type="Pfam" id="PF06240">
    <property type="entry name" value="COXG"/>
    <property type="match status" value="1"/>
</dbReference>
<dbReference type="EMBL" id="AP021857">
    <property type="protein sequence ID" value="BBO20960.1"/>
    <property type="molecule type" value="Genomic_DNA"/>
</dbReference>
<organism evidence="2 3">
    <name type="scientific">Candidatus Desulfobacillus denitrificans</name>
    <dbReference type="NCBI Taxonomy" id="2608985"/>
    <lineage>
        <taxon>Bacteria</taxon>
        <taxon>Pseudomonadati</taxon>
        <taxon>Pseudomonadota</taxon>
        <taxon>Betaproteobacteria</taxon>
        <taxon>Candidatus Desulfobacillus</taxon>
    </lineage>
</organism>
<evidence type="ECO:0000313" key="3">
    <source>
        <dbReference type="Proteomes" id="UP000662914"/>
    </source>
</evidence>
<name>A0A809QZY7_9PROT</name>
<dbReference type="InterPro" id="IPR023393">
    <property type="entry name" value="START-like_dom_sf"/>
</dbReference>
<gene>
    <name evidence="2" type="ORF">DSYM_16590</name>
</gene>
<evidence type="ECO:0000313" key="2">
    <source>
        <dbReference type="EMBL" id="BBO20960.1"/>
    </source>
</evidence>
<dbReference type="KEGG" id="ddz:DSYM_16590"/>
<reference evidence="2" key="1">
    <citation type="journal article" name="DNA Res.">
        <title>The physiological potential of anammox bacteria as revealed by their core genome structure.</title>
        <authorList>
            <person name="Okubo T."/>
            <person name="Toyoda A."/>
            <person name="Fukuhara K."/>
            <person name="Uchiyama I."/>
            <person name="Harigaya Y."/>
            <person name="Kuroiwa M."/>
            <person name="Suzuki T."/>
            <person name="Murakami Y."/>
            <person name="Suwa Y."/>
            <person name="Takami H."/>
        </authorList>
    </citation>
    <scope>NUCLEOTIDE SEQUENCE</scope>
    <source>
        <strain evidence="2">317325-3</strain>
    </source>
</reference>
<evidence type="ECO:0000256" key="1">
    <source>
        <dbReference type="SAM" id="Phobius"/>
    </source>
</evidence>
<keyword evidence="1" id="KW-1133">Transmembrane helix</keyword>
<dbReference type="SUPFAM" id="SSF55961">
    <property type="entry name" value="Bet v1-like"/>
    <property type="match status" value="1"/>
</dbReference>
<dbReference type="Proteomes" id="UP000662914">
    <property type="component" value="Chromosome"/>
</dbReference>
<keyword evidence="1" id="KW-0472">Membrane</keyword>
<proteinExistence type="predicted"/>
<feature type="transmembrane region" description="Helical" evidence="1">
    <location>
        <begin position="163"/>
        <end position="181"/>
    </location>
</feature>
<dbReference type="InterPro" id="IPR010419">
    <property type="entry name" value="CO_DH_gsu"/>
</dbReference>
<keyword evidence="1" id="KW-0812">Transmembrane</keyword>
<accession>A0A809QZY7</accession>
<dbReference type="PANTHER" id="PTHR38588">
    <property type="entry name" value="BLL0334 PROTEIN"/>
    <property type="match status" value="1"/>
</dbReference>